<accession>A0A9D1UHZ8</accession>
<organism evidence="2 3">
    <name type="scientific">Candidatus Onthomorpha intestinigallinarum</name>
    <dbReference type="NCBI Taxonomy" id="2840880"/>
    <lineage>
        <taxon>Bacteria</taxon>
        <taxon>Pseudomonadati</taxon>
        <taxon>Bacteroidota</taxon>
        <taxon>Bacteroidia</taxon>
        <taxon>Bacteroidales</taxon>
        <taxon>Candidatus Onthomorpha</taxon>
    </lineage>
</organism>
<reference evidence="2" key="1">
    <citation type="journal article" date="2021" name="PeerJ">
        <title>Extensive microbial diversity within the chicken gut microbiome revealed by metagenomics and culture.</title>
        <authorList>
            <person name="Gilroy R."/>
            <person name="Ravi A."/>
            <person name="Getino M."/>
            <person name="Pursley I."/>
            <person name="Horton D.L."/>
            <person name="Alikhan N.F."/>
            <person name="Baker D."/>
            <person name="Gharbi K."/>
            <person name="Hall N."/>
            <person name="Watson M."/>
            <person name="Adriaenssens E.M."/>
            <person name="Foster-Nyarko E."/>
            <person name="Jarju S."/>
            <person name="Secka A."/>
            <person name="Antonio M."/>
            <person name="Oren A."/>
            <person name="Chaudhuri R.R."/>
            <person name="La Ragione R."/>
            <person name="Hildebrand F."/>
            <person name="Pallen M.J."/>
        </authorList>
    </citation>
    <scope>NUCLEOTIDE SEQUENCE</scope>
    <source>
        <strain evidence="2">Gambia16-930</strain>
    </source>
</reference>
<proteinExistence type="inferred from homology"/>
<dbReference type="AlphaFoldDB" id="A0A9D1UHZ8"/>
<dbReference type="InterPro" id="IPR021458">
    <property type="entry name" value="Rv0495c"/>
</dbReference>
<name>A0A9D1UHZ8_9BACT</name>
<dbReference type="Pfam" id="PF11307">
    <property type="entry name" value="DUF3109"/>
    <property type="match status" value="1"/>
</dbReference>
<gene>
    <name evidence="2" type="ORF">IAC47_03470</name>
</gene>
<evidence type="ECO:0000256" key="1">
    <source>
        <dbReference type="ARBA" id="ARBA00093770"/>
    </source>
</evidence>
<comment type="similarity">
    <text evidence="1">Belongs to the Rv0495c family.</text>
</comment>
<dbReference type="EMBL" id="DXGG01000118">
    <property type="protein sequence ID" value="HIW87316.1"/>
    <property type="molecule type" value="Genomic_DNA"/>
</dbReference>
<dbReference type="Proteomes" id="UP000824267">
    <property type="component" value="Unassembled WGS sequence"/>
</dbReference>
<sequence>MMVVGNCLVSQDIGTVCFRCDLKRCGGLCCVEGDAGAPLEEDEIGKIESILPKVEPFMEERAVEIVRDEGFWTRDEEGTLCTNIIEQRECVFVCYEDGKALCALEKAFRAGCTDFVKPISCHLYPIRVRDYGEFKALNYHSWQVCASALCNDRDKALYKVLKEPLIRKFSEQWYKELEEAIEQGLDY</sequence>
<evidence type="ECO:0000313" key="2">
    <source>
        <dbReference type="EMBL" id="HIW87316.1"/>
    </source>
</evidence>
<protein>
    <submittedName>
        <fullName evidence="2">DUF3109 family protein</fullName>
    </submittedName>
</protein>
<reference evidence="2" key="2">
    <citation type="submission" date="2021-04" db="EMBL/GenBank/DDBJ databases">
        <authorList>
            <person name="Gilroy R."/>
        </authorList>
    </citation>
    <scope>NUCLEOTIDE SEQUENCE</scope>
    <source>
        <strain evidence="2">Gambia16-930</strain>
    </source>
</reference>
<evidence type="ECO:0000313" key="3">
    <source>
        <dbReference type="Proteomes" id="UP000824267"/>
    </source>
</evidence>
<comment type="caution">
    <text evidence="2">The sequence shown here is derived from an EMBL/GenBank/DDBJ whole genome shotgun (WGS) entry which is preliminary data.</text>
</comment>